<evidence type="ECO:0000313" key="2">
    <source>
        <dbReference type="Proteomes" id="UP000832011"/>
    </source>
</evidence>
<evidence type="ECO:0008006" key="3">
    <source>
        <dbReference type="Google" id="ProtNLM"/>
    </source>
</evidence>
<organism evidence="1 2">
    <name type="scientific">Vitreoscilla massiliensis</name>
    <dbReference type="NCBI Taxonomy" id="1689272"/>
    <lineage>
        <taxon>Bacteria</taxon>
        <taxon>Pseudomonadati</taxon>
        <taxon>Pseudomonadota</taxon>
        <taxon>Betaproteobacteria</taxon>
        <taxon>Neisseriales</taxon>
        <taxon>Neisseriaceae</taxon>
        <taxon>Vitreoscilla</taxon>
    </lineage>
</organism>
<evidence type="ECO:0000313" key="1">
    <source>
        <dbReference type="EMBL" id="UOO89231.1"/>
    </source>
</evidence>
<dbReference type="Proteomes" id="UP000832011">
    <property type="component" value="Chromosome"/>
</dbReference>
<sequence length="80" mass="9404">MEQRMAQRFESAYYCMNWQAAPTNLHPLSMWGEQFAFTAVKHTSKKFNFHIQSALVQKKLVSKTRPRQRAGFQKTGLQRV</sequence>
<dbReference type="EMBL" id="CP091511">
    <property type="protein sequence ID" value="UOO89231.1"/>
    <property type="molecule type" value="Genomic_DNA"/>
</dbReference>
<dbReference type="RefSeq" id="WP_058356936.1">
    <property type="nucleotide sequence ID" value="NZ_CABKVG010000010.1"/>
</dbReference>
<protein>
    <recommendedName>
        <fullName evidence="3">Transposase</fullName>
    </recommendedName>
</protein>
<reference evidence="1 2" key="1">
    <citation type="journal article" date="2022" name="Res Sq">
        <title>Evolution of multicellular longitudinally dividing oral cavity symbionts (Neisseriaceae).</title>
        <authorList>
            <person name="Nyongesa S."/>
            <person name="Weber P."/>
            <person name="Bernet E."/>
            <person name="Pullido F."/>
            <person name="Nieckarz M."/>
            <person name="Delaby M."/>
            <person name="Nieves C."/>
            <person name="Viehboeck T."/>
            <person name="Krause N."/>
            <person name="Rivera-Millot A."/>
            <person name="Nakamura A."/>
            <person name="Vischer N."/>
            <person name="VanNieuwenhze M."/>
            <person name="Brun Y."/>
            <person name="Cava F."/>
            <person name="Bulgheresi S."/>
            <person name="Veyrier F."/>
        </authorList>
    </citation>
    <scope>NUCLEOTIDE SEQUENCE [LARGE SCALE GENOMIC DNA]</scope>
    <source>
        <strain evidence="1 2">SN4</strain>
    </source>
</reference>
<name>A0ABY4E0B0_9NEIS</name>
<keyword evidence="2" id="KW-1185">Reference proteome</keyword>
<accession>A0ABY4E0B0</accession>
<proteinExistence type="predicted"/>
<gene>
    <name evidence="1" type="ORF">LVJ82_17590</name>
</gene>